<dbReference type="InterPro" id="IPR043129">
    <property type="entry name" value="ATPase_NBD"/>
</dbReference>
<accession>A0A327ZGE6</accession>
<feature type="domain" description="Gcp-like" evidence="1">
    <location>
        <begin position="37"/>
        <end position="155"/>
    </location>
</feature>
<dbReference type="Gene3D" id="3.30.420.40">
    <property type="match status" value="2"/>
</dbReference>
<dbReference type="Proteomes" id="UP000249341">
    <property type="component" value="Unassembled WGS sequence"/>
</dbReference>
<proteinExistence type="predicted"/>
<evidence type="ECO:0000313" key="3">
    <source>
        <dbReference type="Proteomes" id="UP000249341"/>
    </source>
</evidence>
<dbReference type="InterPro" id="IPR000905">
    <property type="entry name" value="Gcp-like_dom"/>
</dbReference>
<name>A0A327ZGE6_9ACTN</name>
<dbReference type="GO" id="GO:0002949">
    <property type="term" value="P:tRNA threonylcarbamoyladenosine modification"/>
    <property type="evidence" value="ECO:0007669"/>
    <property type="project" value="InterPro"/>
</dbReference>
<dbReference type="EMBL" id="QLMJ01000003">
    <property type="protein sequence ID" value="RAK40425.1"/>
    <property type="molecule type" value="Genomic_DNA"/>
</dbReference>
<sequence>MLVLALDTATPASTAALVEVTADGLFGVAESRTVDPRAHGEKLAPEIAAVLAEAGYRPRDLTAIVAGLGPGPYTGLRVGLATAASMGQALDIPTYGVCSLDGLGRAAGPGRVLIATDARRREVYFATYQDGERLTGPDVAKPADVAALLAAGSLPADSLGSGPLDAGSLGASSLGAGPLAAGLLGDAVGGGLAGLVDRAAGEGALKYGDLFGVPVEEHLLYPPGAALVALAAAKIRGEAPSEVLTPLYLRRPDAVEPAARKPVLT</sequence>
<dbReference type="AlphaFoldDB" id="A0A327ZGE6"/>
<keyword evidence="3" id="KW-1185">Reference proteome</keyword>
<dbReference type="NCBIfam" id="TIGR03725">
    <property type="entry name" value="T6A_YeaZ"/>
    <property type="match status" value="1"/>
</dbReference>
<evidence type="ECO:0000259" key="1">
    <source>
        <dbReference type="Pfam" id="PF00814"/>
    </source>
</evidence>
<protein>
    <submittedName>
        <fullName evidence="2">tRNA threonylcarbamoyl adenosine modification protein YeaZ</fullName>
    </submittedName>
</protein>
<dbReference type="RefSeq" id="WP_111648453.1">
    <property type="nucleotide sequence ID" value="NZ_JACHWI010000004.1"/>
</dbReference>
<dbReference type="SUPFAM" id="SSF53067">
    <property type="entry name" value="Actin-like ATPase domain"/>
    <property type="match status" value="2"/>
</dbReference>
<organism evidence="2 3">
    <name type="scientific">Actinoplanes lutulentus</name>
    <dbReference type="NCBI Taxonomy" id="1287878"/>
    <lineage>
        <taxon>Bacteria</taxon>
        <taxon>Bacillati</taxon>
        <taxon>Actinomycetota</taxon>
        <taxon>Actinomycetes</taxon>
        <taxon>Micromonosporales</taxon>
        <taxon>Micromonosporaceae</taxon>
        <taxon>Actinoplanes</taxon>
    </lineage>
</organism>
<gene>
    <name evidence="2" type="ORF">B0I29_103458</name>
</gene>
<comment type="caution">
    <text evidence="2">The sequence shown here is derived from an EMBL/GenBank/DDBJ whole genome shotgun (WGS) entry which is preliminary data.</text>
</comment>
<dbReference type="Pfam" id="PF00814">
    <property type="entry name" value="TsaD"/>
    <property type="match status" value="1"/>
</dbReference>
<evidence type="ECO:0000313" key="2">
    <source>
        <dbReference type="EMBL" id="RAK40425.1"/>
    </source>
</evidence>
<dbReference type="InterPro" id="IPR022496">
    <property type="entry name" value="T6A_TsaB"/>
</dbReference>
<reference evidence="2 3" key="1">
    <citation type="submission" date="2018-06" db="EMBL/GenBank/DDBJ databases">
        <title>Genomic Encyclopedia of Type Strains, Phase III (KMG-III): the genomes of soil and plant-associated and newly described type strains.</title>
        <authorList>
            <person name="Whitman W."/>
        </authorList>
    </citation>
    <scope>NUCLEOTIDE SEQUENCE [LARGE SCALE GENOMIC DNA]</scope>
    <source>
        <strain evidence="2 3">CGMCC 4.7090</strain>
    </source>
</reference>
<dbReference type="OrthoDB" id="9809995at2"/>